<protein>
    <submittedName>
        <fullName evidence="1">Uncharacterized protein</fullName>
    </submittedName>
</protein>
<comment type="caution">
    <text evidence="1">The sequence shown here is derived from an EMBL/GenBank/DDBJ whole genome shotgun (WGS) entry which is preliminary data.</text>
</comment>
<organism evidence="1 2">
    <name type="scientific">Rhizophagus irregularis</name>
    <dbReference type="NCBI Taxonomy" id="588596"/>
    <lineage>
        <taxon>Eukaryota</taxon>
        <taxon>Fungi</taxon>
        <taxon>Fungi incertae sedis</taxon>
        <taxon>Mucoromycota</taxon>
        <taxon>Glomeromycotina</taxon>
        <taxon>Glomeromycetes</taxon>
        <taxon>Glomerales</taxon>
        <taxon>Glomeraceae</taxon>
        <taxon>Rhizophagus</taxon>
    </lineage>
</organism>
<evidence type="ECO:0000313" key="1">
    <source>
        <dbReference type="EMBL" id="PKY40213.1"/>
    </source>
</evidence>
<evidence type="ECO:0000313" key="2">
    <source>
        <dbReference type="Proteomes" id="UP000234323"/>
    </source>
</evidence>
<dbReference type="VEuPathDB" id="FungiDB:RhiirA1_461482"/>
<keyword evidence="2" id="KW-1185">Reference proteome</keyword>
<accession>A0A2I1G0S4</accession>
<gene>
    <name evidence="1" type="ORF">RhiirA4_538674</name>
</gene>
<dbReference type="Proteomes" id="UP000234323">
    <property type="component" value="Unassembled WGS sequence"/>
</dbReference>
<proteinExistence type="predicted"/>
<dbReference type="AlphaFoldDB" id="A0A2I1G0S4"/>
<sequence>MKLIFRGKVVIADVNEDASEKIAKEFNVNKSEIIAIFHKTDGLRWILKLELLELKISFNRPTYDVLYQRRVYEVSSNKCVRCNDEVETWDHLWKCTENKCVLFDLWKEAVNVFTENGDERRQYYDLITLKSRLFPLENLLYEITHGIINFKIWKYKHCKVEDTSLSRPGYGIPLGGISPMAKLTTLFIGGISPGVTDD</sequence>
<reference evidence="1 2" key="1">
    <citation type="submission" date="2015-10" db="EMBL/GenBank/DDBJ databases">
        <title>Genome analyses suggest a sexual origin of heterokaryosis in a supposedly ancient asexual fungus.</title>
        <authorList>
            <person name="Ropars J."/>
            <person name="Sedzielewska K."/>
            <person name="Noel J."/>
            <person name="Charron P."/>
            <person name="Farinelli L."/>
            <person name="Marton T."/>
            <person name="Kruger M."/>
            <person name="Pelin A."/>
            <person name="Brachmann A."/>
            <person name="Corradi N."/>
        </authorList>
    </citation>
    <scope>NUCLEOTIDE SEQUENCE [LARGE SCALE GENOMIC DNA]</scope>
    <source>
        <strain evidence="1 2">A4</strain>
    </source>
</reference>
<name>A0A2I1G0S4_9GLOM</name>
<dbReference type="EMBL" id="LLXI01000092">
    <property type="protein sequence ID" value="PKY40213.1"/>
    <property type="molecule type" value="Genomic_DNA"/>
</dbReference>